<name>A0A0S2MVF9_9CAUD</name>
<dbReference type="KEGG" id="vg:26648662"/>
<organism evidence="1 2">
    <name type="scientific">Bacillus phage phi4J1</name>
    <dbReference type="NCBI Taxonomy" id="1643326"/>
    <lineage>
        <taxon>Viruses</taxon>
        <taxon>Duplodnaviria</taxon>
        <taxon>Heunggongvirae</taxon>
        <taxon>Uroviricota</taxon>
        <taxon>Caudoviricetes</taxon>
        <taxon>Rockvillevirus</taxon>
        <taxon>Rockvillevirus phi4J1</taxon>
    </lineage>
</organism>
<keyword evidence="2" id="KW-1185">Reference proteome</keyword>
<dbReference type="RefSeq" id="YP_009218158.1">
    <property type="nucleotide sequence ID" value="NC_029008.1"/>
</dbReference>
<reference evidence="1 2" key="1">
    <citation type="submission" date="2015-10" db="EMBL/GenBank/DDBJ databases">
        <title>Whole Genome sequencing of Bacillus ACT Group Temperature Bacteriophages.</title>
        <authorList>
            <person name="Fouts D.E."/>
            <person name="Rasko D.A."/>
            <person name="Cer R.R."/>
            <person name="Jiang L."/>
            <person name="Fedorova N.B."/>
            <person name="Shvartsbeyn A."/>
            <person name="Read T.D."/>
            <person name="Gill S.R."/>
            <person name="Klumpp J."/>
            <person name="Calendar R."/>
        </authorList>
    </citation>
    <scope>NUCLEOTIDE SEQUENCE [LARGE SCALE GENOMIC DNA]</scope>
</reference>
<proteinExistence type="predicted"/>
<evidence type="ECO:0000313" key="1">
    <source>
        <dbReference type="EMBL" id="ALO79865.1"/>
    </source>
</evidence>
<dbReference type="GeneID" id="26648662"/>
<accession>A0A0S2MVF9</accession>
<dbReference type="Proteomes" id="UP000203057">
    <property type="component" value="Segment"/>
</dbReference>
<gene>
    <name evidence="1" type="ORF">XO28_0025</name>
</gene>
<dbReference type="EMBL" id="KT970645">
    <property type="protein sequence ID" value="ALO79865.1"/>
    <property type="molecule type" value="Genomic_DNA"/>
</dbReference>
<protein>
    <submittedName>
        <fullName evidence="1">Uncharacterized protein</fullName>
    </submittedName>
</protein>
<evidence type="ECO:0000313" key="2">
    <source>
        <dbReference type="Proteomes" id="UP000203057"/>
    </source>
</evidence>
<sequence>MSTTLLKISFKSLVLQRSQLFIHLFPLNLQKVSHKNTH</sequence>